<organism evidence="2 3">
    <name type="scientific">Monascus purpureus</name>
    <name type="common">Red mold</name>
    <name type="synonym">Monascus anka</name>
    <dbReference type="NCBI Taxonomy" id="5098"/>
    <lineage>
        <taxon>Eukaryota</taxon>
        <taxon>Fungi</taxon>
        <taxon>Dikarya</taxon>
        <taxon>Ascomycota</taxon>
        <taxon>Pezizomycotina</taxon>
        <taxon>Eurotiomycetes</taxon>
        <taxon>Eurotiomycetidae</taxon>
        <taxon>Eurotiales</taxon>
        <taxon>Aspergillaceae</taxon>
        <taxon>Monascus</taxon>
    </lineage>
</organism>
<dbReference type="AlphaFoldDB" id="A0A507QX90"/>
<keyword evidence="3" id="KW-1185">Reference proteome</keyword>
<dbReference type="Gene3D" id="3.40.50.1820">
    <property type="entry name" value="alpha/beta hydrolase"/>
    <property type="match status" value="1"/>
</dbReference>
<keyword evidence="1" id="KW-0812">Transmembrane</keyword>
<feature type="transmembrane region" description="Helical" evidence="1">
    <location>
        <begin position="94"/>
        <end position="116"/>
    </location>
</feature>
<dbReference type="STRING" id="5098.A0A507QX90"/>
<evidence type="ECO:0008006" key="4">
    <source>
        <dbReference type="Google" id="ProtNLM"/>
    </source>
</evidence>
<dbReference type="SUPFAM" id="SSF53474">
    <property type="entry name" value="alpha/beta-Hydrolases"/>
    <property type="match status" value="1"/>
</dbReference>
<comment type="caution">
    <text evidence="2">The sequence shown here is derived from an EMBL/GenBank/DDBJ whole genome shotgun (WGS) entry which is preliminary data.</text>
</comment>
<name>A0A507QX90_MONPU</name>
<protein>
    <recommendedName>
        <fullName evidence="4">DUF676 domain-containing protein</fullName>
    </recommendedName>
</protein>
<dbReference type="EMBL" id="VIFY01000062">
    <property type="protein sequence ID" value="TQB72537.1"/>
    <property type="molecule type" value="Genomic_DNA"/>
</dbReference>
<evidence type="ECO:0000313" key="2">
    <source>
        <dbReference type="EMBL" id="TQB72537.1"/>
    </source>
</evidence>
<gene>
    <name evidence="2" type="ORF">MPDQ_006760</name>
</gene>
<dbReference type="Proteomes" id="UP000319663">
    <property type="component" value="Unassembled WGS sequence"/>
</dbReference>
<accession>A0A507QX90</accession>
<dbReference type="InterPro" id="IPR029058">
    <property type="entry name" value="AB_hydrolase_fold"/>
</dbReference>
<evidence type="ECO:0000313" key="3">
    <source>
        <dbReference type="Proteomes" id="UP000319663"/>
    </source>
</evidence>
<proteinExistence type="predicted"/>
<dbReference type="PANTHER" id="PTHR11440">
    <property type="entry name" value="LECITHIN-CHOLESTEROL ACYLTRANSFERASE-RELATED"/>
    <property type="match status" value="1"/>
</dbReference>
<keyword evidence="1" id="KW-1133">Transmembrane helix</keyword>
<keyword evidence="1" id="KW-0472">Membrane</keyword>
<evidence type="ECO:0000256" key="1">
    <source>
        <dbReference type="SAM" id="Phobius"/>
    </source>
</evidence>
<reference evidence="2 3" key="1">
    <citation type="submission" date="2019-06" db="EMBL/GenBank/DDBJ databases">
        <title>Wine fermentation using esterase from Monascus purpureus.</title>
        <authorList>
            <person name="Geng C."/>
            <person name="Zhang Y."/>
        </authorList>
    </citation>
    <scope>NUCLEOTIDE SEQUENCE [LARGE SCALE GENOMIC DNA]</scope>
    <source>
        <strain evidence="2">HQ1</strain>
    </source>
</reference>
<sequence length="295" mass="32671">MILTHVASKISASPKHPIVLAHGLLGFDELRPAGPYFPAVQYWRGIREALKVKGIDVVTASVPPSGTIQQRAKELERCITTGACGKNVNIIAHSMVRCILLLVLLGNLLTIVSRGLDARYMISRLRPTGFKVLSLTTIATPHRGSAIADYVLDHIGDERLPQVYYFLNRINIETGAFAQLTQKYMVGQFNPQIPDVEDVRYFSYGAVVQPGMWSLFRLSQRILQHIEGPNDGLVSVASSKWGTYEGTLLGVSHLDLINWTNRLKWLAGELTGNKQKFNAIAFYLDIADTLAKEGL</sequence>